<feature type="region of interest" description="Disordered" evidence="1">
    <location>
        <begin position="1"/>
        <end position="34"/>
    </location>
</feature>
<name>L8E905_HUMAN</name>
<reference evidence="2" key="1">
    <citation type="journal article" date="2013" name="PLoS ONE">
        <title>Direct detection of alternative open reading frames translation products in human significantly expands the proteome.</title>
        <authorList>
            <person name="Vanderperre B."/>
            <person name="Lucier J.-F."/>
            <person name="Motard J."/>
            <person name="Tremblay G."/>
            <person name="Vanderperre S."/>
            <person name="Wisztorski M."/>
            <person name="Salzet M."/>
            <person name="Boisvert F.-M."/>
            <person name="Roucou X."/>
        </authorList>
    </citation>
    <scope>NUCLEOTIDE SEQUENCE</scope>
</reference>
<dbReference type="EMBL" id="HF584152">
    <property type="protein sequence ID" value="CCQ43649.1"/>
    <property type="molecule type" value="Genomic_DNA"/>
</dbReference>
<organism evidence="2">
    <name type="scientific">Homo sapiens</name>
    <name type="common">Human</name>
    <dbReference type="NCBI Taxonomy" id="9606"/>
    <lineage>
        <taxon>Eukaryota</taxon>
        <taxon>Metazoa</taxon>
        <taxon>Chordata</taxon>
        <taxon>Craniata</taxon>
        <taxon>Vertebrata</taxon>
        <taxon>Euteleostomi</taxon>
        <taxon>Mammalia</taxon>
        <taxon>Eutheria</taxon>
        <taxon>Euarchontoglires</taxon>
        <taxon>Primates</taxon>
        <taxon>Haplorrhini</taxon>
        <taxon>Catarrhini</taxon>
        <taxon>Hominidae</taxon>
        <taxon>Homo</taxon>
    </lineage>
</organism>
<protein>
    <submittedName>
        <fullName evidence="2">Alternative protein WDFY1</fullName>
    </submittedName>
</protein>
<dbReference type="AlphaFoldDB" id="L8E905"/>
<feature type="compositionally biased region" description="Polar residues" evidence="1">
    <location>
        <begin position="14"/>
        <end position="30"/>
    </location>
</feature>
<sequence length="100" mass="10658">MKVVSPASGGTLFSGYSSQEHLTTASSCGTSEEGKAGRCYFRAIMTRCSRCATFSSPGSSSPVPRTAELQCGTWMLAEKRLLSGWKVILVRNVSSHFSGT</sequence>
<evidence type="ECO:0000256" key="1">
    <source>
        <dbReference type="SAM" id="MobiDB-lite"/>
    </source>
</evidence>
<gene>
    <name evidence="2" type="primary">WDFY1</name>
</gene>
<dbReference type="OrthoDB" id="63070at2759"/>
<proteinExistence type="predicted"/>
<dbReference type="ChiTaRS" id="WDFY1">
    <property type="organism name" value="human"/>
</dbReference>
<evidence type="ECO:0000313" key="2">
    <source>
        <dbReference type="EMBL" id="CCQ43649.1"/>
    </source>
</evidence>
<accession>L8E905</accession>